<evidence type="ECO:0000313" key="3">
    <source>
        <dbReference type="Proteomes" id="UP000279799"/>
    </source>
</evidence>
<dbReference type="AlphaFoldDB" id="A0A448TVE0"/>
<dbReference type="EMBL" id="LR134510">
    <property type="protein sequence ID" value="VEJ09897.1"/>
    <property type="molecule type" value="Genomic_DNA"/>
</dbReference>
<reference evidence="2 3" key="1">
    <citation type="submission" date="2018-12" db="EMBL/GenBank/DDBJ databases">
        <authorList>
            <consortium name="Pathogen Informatics"/>
        </authorList>
    </citation>
    <scope>NUCLEOTIDE SEQUENCE [LARGE SCALE GENOMIC DNA]</scope>
    <source>
        <strain evidence="2 3">NCTC12871</strain>
    </source>
</reference>
<keyword evidence="1" id="KW-0812">Transmembrane</keyword>
<dbReference type="KEGG" id="adp:NCTC12871_01386"/>
<sequence>MIDKRENFSIRSLIITWFDFATSPRGAYGIITTLLIVFLLSSIVMFLDTCALAHGGCHLKNPIENKTLILLEKNPNPHANILIPSLNTPLIIRKNYLSHSLNPFPLW</sequence>
<dbReference type="RefSeq" id="WP_279460257.1">
    <property type="nucleotide sequence ID" value="NZ_LWIE01000001.1"/>
</dbReference>
<feature type="transmembrane region" description="Helical" evidence="1">
    <location>
        <begin position="27"/>
        <end position="47"/>
    </location>
</feature>
<gene>
    <name evidence="2" type="ORF">NCTC12871_01386</name>
</gene>
<keyword evidence="1" id="KW-0472">Membrane</keyword>
<name>A0A448TVE0_9PAST</name>
<dbReference type="Proteomes" id="UP000279799">
    <property type="component" value="Chromosome"/>
</dbReference>
<accession>A0A448TVE0</accession>
<keyword evidence="1" id="KW-1133">Transmembrane helix</keyword>
<proteinExistence type="predicted"/>
<protein>
    <submittedName>
        <fullName evidence="2">Uncharacterized protein</fullName>
    </submittedName>
</protein>
<organism evidence="2 3">
    <name type="scientific">Actinobacillus delphinicola</name>
    <dbReference type="NCBI Taxonomy" id="51161"/>
    <lineage>
        <taxon>Bacteria</taxon>
        <taxon>Pseudomonadati</taxon>
        <taxon>Pseudomonadota</taxon>
        <taxon>Gammaproteobacteria</taxon>
        <taxon>Pasteurellales</taxon>
        <taxon>Pasteurellaceae</taxon>
        <taxon>Actinobacillus</taxon>
    </lineage>
</organism>
<evidence type="ECO:0000313" key="2">
    <source>
        <dbReference type="EMBL" id="VEJ09897.1"/>
    </source>
</evidence>
<evidence type="ECO:0000256" key="1">
    <source>
        <dbReference type="SAM" id="Phobius"/>
    </source>
</evidence>
<keyword evidence="3" id="KW-1185">Reference proteome</keyword>